<feature type="domain" description="SAF" evidence="3">
    <location>
        <begin position="13"/>
        <end position="84"/>
    </location>
</feature>
<accession>F4GIZ4</accession>
<reference evidence="4 5" key="2">
    <citation type="journal article" date="2012" name="Stand. Genomic Sci.">
        <title>Complete genome sequence of the termite hindgut bacterium Spirochaeta coccoides type strain (SPN1(T)), reclassification in the genus Sphaerochaeta as Sphaerochaeta coccoides comb. nov. and emendations of the family Spirochaetaceae and the genus Sphaerochaeta.</title>
        <authorList>
            <person name="Abt B."/>
            <person name="Han C."/>
            <person name="Scheuner C."/>
            <person name="Lu M."/>
            <person name="Lapidus A."/>
            <person name="Nolan M."/>
            <person name="Lucas S."/>
            <person name="Hammon N."/>
            <person name="Deshpande S."/>
            <person name="Cheng J.F."/>
            <person name="Tapia R."/>
            <person name="Goodwin L.A."/>
            <person name="Pitluck S."/>
            <person name="Liolios K."/>
            <person name="Pagani I."/>
            <person name="Ivanova N."/>
            <person name="Mavromatis K."/>
            <person name="Mikhailova N."/>
            <person name="Huntemann M."/>
            <person name="Pati A."/>
            <person name="Chen A."/>
            <person name="Palaniappan K."/>
            <person name="Land M."/>
            <person name="Hauser L."/>
            <person name="Brambilla E.M."/>
            <person name="Rohde M."/>
            <person name="Spring S."/>
            <person name="Gronow S."/>
            <person name="Goker M."/>
            <person name="Woyke T."/>
            <person name="Bristow J."/>
            <person name="Eisen J.A."/>
            <person name="Markowitz V."/>
            <person name="Hugenholtz P."/>
            <person name="Kyrpides N.C."/>
            <person name="Klenk H.P."/>
            <person name="Detter J.C."/>
        </authorList>
    </citation>
    <scope>NUCLEOTIDE SEQUENCE [LARGE SCALE GENOMIC DNA]</scope>
    <source>
        <strain evidence="5">ATCC BAA-1237 / DSM 17374 / SPN1</strain>
    </source>
</reference>
<dbReference type="PANTHER" id="PTHR30536:SF5">
    <property type="entry name" value="ALTRONATE DEHYDRATASE"/>
    <property type="match status" value="1"/>
</dbReference>
<dbReference type="SMART" id="SM00858">
    <property type="entry name" value="SAF"/>
    <property type="match status" value="1"/>
</dbReference>
<gene>
    <name evidence="4" type="ordered locus">Spico_0047</name>
</gene>
<dbReference type="HOGENOM" id="CLU_029189_0_0_12"/>
<dbReference type="KEGG" id="scc:Spico_0047"/>
<dbReference type="EC" id="4.2.1.7" evidence="4"/>
<dbReference type="InterPro" id="IPR013974">
    <property type="entry name" value="SAF"/>
</dbReference>
<dbReference type="GO" id="GO:0008789">
    <property type="term" value="F:altronate dehydratase activity"/>
    <property type="evidence" value="ECO:0007669"/>
    <property type="project" value="UniProtKB-EC"/>
</dbReference>
<dbReference type="Gene3D" id="2.30.130.110">
    <property type="match status" value="1"/>
</dbReference>
<evidence type="ECO:0000256" key="1">
    <source>
        <dbReference type="ARBA" id="ARBA00010986"/>
    </source>
</evidence>
<dbReference type="InterPro" id="IPR007392">
    <property type="entry name" value="GD_AH_second"/>
</dbReference>
<dbReference type="RefSeq" id="WP_013738685.1">
    <property type="nucleotide sequence ID" value="NC_015436.1"/>
</dbReference>
<name>F4GIZ4_PARC1</name>
<dbReference type="InterPro" id="IPR048332">
    <property type="entry name" value="GD_AH_C"/>
</dbReference>
<dbReference type="OrthoDB" id="9804574at2"/>
<dbReference type="InterPro" id="IPR052172">
    <property type="entry name" value="UxaA_altronate/galactarate_dh"/>
</dbReference>
<evidence type="ECO:0000313" key="4">
    <source>
        <dbReference type="EMBL" id="AEC01289.1"/>
    </source>
</evidence>
<dbReference type="InterPro" id="IPR044144">
    <property type="entry name" value="SAF_UxaA/GarD"/>
</dbReference>
<comment type="similarity">
    <text evidence="1">Belongs to the UxaA family.</text>
</comment>
<reference evidence="5" key="1">
    <citation type="submission" date="2011-04" db="EMBL/GenBank/DDBJ databases">
        <title>The complete genome of Spirochaeta coccoides DSM 17374.</title>
        <authorList>
            <person name="Lucas S."/>
            <person name="Copeland A."/>
            <person name="Lapidus A."/>
            <person name="Bruce D."/>
            <person name="Goodwin L."/>
            <person name="Pitluck S."/>
            <person name="Peters L."/>
            <person name="Kyrpides N."/>
            <person name="Mavromatis K."/>
            <person name="Pagani I."/>
            <person name="Ivanova N."/>
            <person name="Ovchinnikova G."/>
            <person name="Lu M."/>
            <person name="Detter J.C."/>
            <person name="Tapia R."/>
            <person name="Han C."/>
            <person name="Land M."/>
            <person name="Hauser L."/>
            <person name="Markowitz V."/>
            <person name="Cheng J.-F."/>
            <person name="Hugenholtz P."/>
            <person name="Woyke T."/>
            <person name="Wu D."/>
            <person name="Spring S."/>
            <person name="Schroeder M."/>
            <person name="Brambilla E."/>
            <person name="Klenk H.-P."/>
            <person name="Eisen J.A."/>
        </authorList>
    </citation>
    <scope>NUCLEOTIDE SEQUENCE [LARGE SCALE GENOMIC DNA]</scope>
    <source>
        <strain evidence="5">ATCC BAA-1237 / DSM 17374 / SPN1</strain>
    </source>
</reference>
<evidence type="ECO:0000256" key="2">
    <source>
        <dbReference type="ARBA" id="ARBA00023239"/>
    </source>
</evidence>
<dbReference type="Pfam" id="PF08666">
    <property type="entry name" value="SAF"/>
    <property type="match status" value="1"/>
</dbReference>
<dbReference type="CDD" id="cd11613">
    <property type="entry name" value="SAF_AH_GD"/>
    <property type="match status" value="1"/>
</dbReference>
<dbReference type="EMBL" id="CP002659">
    <property type="protein sequence ID" value="AEC01289.1"/>
    <property type="molecule type" value="Genomic_DNA"/>
</dbReference>
<dbReference type="AlphaFoldDB" id="F4GIZ4"/>
<evidence type="ECO:0000259" key="3">
    <source>
        <dbReference type="SMART" id="SM00858"/>
    </source>
</evidence>
<evidence type="ECO:0000313" key="5">
    <source>
        <dbReference type="Proteomes" id="UP000007939"/>
    </source>
</evidence>
<dbReference type="Pfam" id="PF04295">
    <property type="entry name" value="GD_AH_second"/>
    <property type="match status" value="1"/>
</dbReference>
<protein>
    <submittedName>
        <fullName evidence="4">D-altronate dehydratase</fullName>
        <ecNumber evidence="4">4.2.1.7</ecNumber>
    </submittedName>
</protein>
<dbReference type="PANTHER" id="PTHR30536">
    <property type="entry name" value="ALTRONATE/GALACTARATE DEHYDRATASE"/>
    <property type="match status" value="1"/>
</dbReference>
<keyword evidence="5" id="KW-1185">Reference proteome</keyword>
<dbReference type="GO" id="GO:0019698">
    <property type="term" value="P:D-galacturonate catabolic process"/>
    <property type="evidence" value="ECO:0007669"/>
    <property type="project" value="TreeGrafter"/>
</dbReference>
<sequence>MYANKLVKISPTDVVAVAVIPLAKDTTCTVDGQDITLLSDIPAGHKVALVDIPKGGKVIKYGYPIGGAKEDIPAGSHIHTHNVRTLLSESAQYTYDESSAEAYISAQQAVKEKWEKKFSTIKAYRRADGRIGVRNELWIIPTVGCVNRISEKLVEWARQAFKDIPAVENIQVWGHPYGCSQLGTDHENTRVILADLARHPNAGGVLVFGLGCENNTMKEFKELLGPMDPERTRYLVAQDVPDELEAGKQLLCEIAKAMKDDKRVDVPVSELVLGMKCGGSDGFSGITANPLVGRMSDILTSLGGTVILTEVPEMFGAEQVLMDRCVNRDTFIKTTKLIDDFKDYFVRHGQVVYENPSPGNKDGGITTLEDKSLGCVQKGGLAPVRNILGYGERVSAKGEDKELTKGLTLLSGPGNDIVSTTALTAAGAHMILFTTGRGTPLGAPVPTVKIATNDRISEMKKGWIDFNAGRILHEDVEKVTEDFVRLIADTASGRKTKNEDNGYAEISLFKDGVIL</sequence>
<dbReference type="Proteomes" id="UP000007939">
    <property type="component" value="Chromosome"/>
</dbReference>
<dbReference type="Pfam" id="PF20629">
    <property type="entry name" value="GD_AH_C"/>
    <property type="match status" value="1"/>
</dbReference>
<proteinExistence type="inferred from homology"/>
<organism evidence="4 5">
    <name type="scientific">Parasphaerochaeta coccoides (strain ATCC BAA-1237 / DSM 17374 / SPN1)</name>
    <name type="common">Sphaerochaeta coccoides</name>
    <dbReference type="NCBI Taxonomy" id="760011"/>
    <lineage>
        <taxon>Bacteria</taxon>
        <taxon>Pseudomonadati</taxon>
        <taxon>Spirochaetota</taxon>
        <taxon>Spirochaetia</taxon>
        <taxon>Spirochaetales</taxon>
        <taxon>Sphaerochaetaceae</taxon>
        <taxon>Parasphaerochaeta</taxon>
    </lineage>
</organism>
<dbReference type="eggNOG" id="COG2721">
    <property type="taxonomic scope" value="Bacteria"/>
</dbReference>
<dbReference type="STRING" id="760011.Spico_0047"/>
<keyword evidence="2 4" id="KW-0456">Lyase</keyword>